<protein>
    <submittedName>
        <fullName evidence="2">Uncharacterized protein</fullName>
    </submittedName>
</protein>
<feature type="compositionally biased region" description="Polar residues" evidence="1">
    <location>
        <begin position="11"/>
        <end position="22"/>
    </location>
</feature>
<sequence length="163" mass="17446">MDDEVVLESPLRNNQTCNSSLVRDSPVKSNLEETGNPDGTVKTSTVDKTINQGKQPKISTPKQATVIPPKVSYTVSFHEEVRTSGITANISDMDANVNKGDGVSTNKAQGNSSITVSSTFETSGVDPTVSLPPFHTPIPTSLPATTHSHLNPPKNPKQFMTMK</sequence>
<accession>A0AA35YY60</accession>
<organism evidence="2 3">
    <name type="scientific">Lactuca saligna</name>
    <name type="common">Willowleaf lettuce</name>
    <dbReference type="NCBI Taxonomy" id="75948"/>
    <lineage>
        <taxon>Eukaryota</taxon>
        <taxon>Viridiplantae</taxon>
        <taxon>Streptophyta</taxon>
        <taxon>Embryophyta</taxon>
        <taxon>Tracheophyta</taxon>
        <taxon>Spermatophyta</taxon>
        <taxon>Magnoliopsida</taxon>
        <taxon>eudicotyledons</taxon>
        <taxon>Gunneridae</taxon>
        <taxon>Pentapetalae</taxon>
        <taxon>asterids</taxon>
        <taxon>campanulids</taxon>
        <taxon>Asterales</taxon>
        <taxon>Asteraceae</taxon>
        <taxon>Cichorioideae</taxon>
        <taxon>Cichorieae</taxon>
        <taxon>Lactucinae</taxon>
        <taxon>Lactuca</taxon>
    </lineage>
</organism>
<evidence type="ECO:0000256" key="1">
    <source>
        <dbReference type="SAM" id="MobiDB-lite"/>
    </source>
</evidence>
<dbReference type="Proteomes" id="UP001177003">
    <property type="component" value="Chromosome 4"/>
</dbReference>
<evidence type="ECO:0000313" key="2">
    <source>
        <dbReference type="EMBL" id="CAI9282345.1"/>
    </source>
</evidence>
<feature type="region of interest" description="Disordered" evidence="1">
    <location>
        <begin position="141"/>
        <end position="163"/>
    </location>
</feature>
<name>A0AA35YY60_LACSI</name>
<gene>
    <name evidence="2" type="ORF">LSALG_LOCUS21989</name>
</gene>
<keyword evidence="3" id="KW-1185">Reference proteome</keyword>
<evidence type="ECO:0000313" key="3">
    <source>
        <dbReference type="Proteomes" id="UP001177003"/>
    </source>
</evidence>
<proteinExistence type="predicted"/>
<feature type="region of interest" description="Disordered" evidence="1">
    <location>
        <begin position="1"/>
        <end position="63"/>
    </location>
</feature>
<feature type="compositionally biased region" description="Polar residues" evidence="1">
    <location>
        <begin position="41"/>
        <end position="63"/>
    </location>
</feature>
<reference evidence="2" key="1">
    <citation type="submission" date="2023-04" db="EMBL/GenBank/DDBJ databases">
        <authorList>
            <person name="Vijverberg K."/>
            <person name="Xiong W."/>
            <person name="Schranz E."/>
        </authorList>
    </citation>
    <scope>NUCLEOTIDE SEQUENCE</scope>
</reference>
<dbReference type="AlphaFoldDB" id="A0AA35YY60"/>
<dbReference type="EMBL" id="OX465080">
    <property type="protein sequence ID" value="CAI9282345.1"/>
    <property type="molecule type" value="Genomic_DNA"/>
</dbReference>